<name>A0AA39MI94_9AGAR</name>
<sequence length="289" mass="30666">MADVQTSKPPLAFQLHGDVAIVSGAGSRILGEIGNGRATAILLARQGAKVALLDVNSEWAEETKRMITAEGGISEVVECDVTNEESCKAAVARTVALFGAVHILVNIVGVGGPHGTVVDVDLEAWDRDFRTNVTSMVHMSRYAIPEMRKVGRGSIVNMSSVSGLKGGNPGVLYPTSKGAVIQLTRAMAAHHGPELIRVNCVAPGMVFTPMVRGRGMTEELRQARIDQNLMKIEGNAWDVGYAVLYLVSREARWITGVVLPVDAGTTAGTANRPALEEDKPVKDAEGSLS</sequence>
<protein>
    <recommendedName>
        <fullName evidence="6">NAD(P)-binding protein</fullName>
    </recommendedName>
</protein>
<feature type="region of interest" description="Disordered" evidence="3">
    <location>
        <begin position="267"/>
        <end position="289"/>
    </location>
</feature>
<comment type="similarity">
    <text evidence="1">Belongs to the short-chain dehydrogenases/reductases (SDR) family.</text>
</comment>
<dbReference type="FunFam" id="3.40.50.720:FF:000084">
    <property type="entry name" value="Short-chain dehydrogenase reductase"/>
    <property type="match status" value="1"/>
</dbReference>
<dbReference type="AlphaFoldDB" id="A0AA39MI94"/>
<dbReference type="CDD" id="cd05233">
    <property type="entry name" value="SDR_c"/>
    <property type="match status" value="1"/>
</dbReference>
<evidence type="ECO:0000313" key="5">
    <source>
        <dbReference type="Proteomes" id="UP001175226"/>
    </source>
</evidence>
<dbReference type="Pfam" id="PF13561">
    <property type="entry name" value="adh_short_C2"/>
    <property type="match status" value="1"/>
</dbReference>
<reference evidence="4" key="1">
    <citation type="submission" date="2023-06" db="EMBL/GenBank/DDBJ databases">
        <authorList>
            <consortium name="Lawrence Berkeley National Laboratory"/>
            <person name="Ahrendt S."/>
            <person name="Sahu N."/>
            <person name="Indic B."/>
            <person name="Wong-Bajracharya J."/>
            <person name="Merenyi Z."/>
            <person name="Ke H.-M."/>
            <person name="Monk M."/>
            <person name="Kocsube S."/>
            <person name="Drula E."/>
            <person name="Lipzen A."/>
            <person name="Balint B."/>
            <person name="Henrissat B."/>
            <person name="Andreopoulos B."/>
            <person name="Martin F.M."/>
            <person name="Harder C.B."/>
            <person name="Rigling D."/>
            <person name="Ford K.L."/>
            <person name="Foster G.D."/>
            <person name="Pangilinan J."/>
            <person name="Papanicolaou A."/>
            <person name="Barry K."/>
            <person name="LaButti K."/>
            <person name="Viragh M."/>
            <person name="Koriabine M."/>
            <person name="Yan M."/>
            <person name="Riley R."/>
            <person name="Champramary S."/>
            <person name="Plett K.L."/>
            <person name="Tsai I.J."/>
            <person name="Slot J."/>
            <person name="Sipos G."/>
            <person name="Plett J."/>
            <person name="Nagy L.G."/>
            <person name="Grigoriev I.V."/>
        </authorList>
    </citation>
    <scope>NUCLEOTIDE SEQUENCE</scope>
    <source>
        <strain evidence="4">FPL87.14</strain>
    </source>
</reference>
<dbReference type="GO" id="GO:0048038">
    <property type="term" value="F:quinone binding"/>
    <property type="evidence" value="ECO:0007669"/>
    <property type="project" value="TreeGrafter"/>
</dbReference>
<organism evidence="4 5">
    <name type="scientific">Armillaria borealis</name>
    <dbReference type="NCBI Taxonomy" id="47425"/>
    <lineage>
        <taxon>Eukaryota</taxon>
        <taxon>Fungi</taxon>
        <taxon>Dikarya</taxon>
        <taxon>Basidiomycota</taxon>
        <taxon>Agaricomycotina</taxon>
        <taxon>Agaricomycetes</taxon>
        <taxon>Agaricomycetidae</taxon>
        <taxon>Agaricales</taxon>
        <taxon>Marasmiineae</taxon>
        <taxon>Physalacriaceae</taxon>
        <taxon>Armillaria</taxon>
    </lineage>
</organism>
<keyword evidence="2" id="KW-0521">NADP</keyword>
<evidence type="ECO:0000313" key="4">
    <source>
        <dbReference type="EMBL" id="KAK0434823.1"/>
    </source>
</evidence>
<dbReference type="SUPFAM" id="SSF51735">
    <property type="entry name" value="NAD(P)-binding Rossmann-fold domains"/>
    <property type="match status" value="1"/>
</dbReference>
<evidence type="ECO:0008006" key="6">
    <source>
        <dbReference type="Google" id="ProtNLM"/>
    </source>
</evidence>
<dbReference type="InterPro" id="IPR002347">
    <property type="entry name" value="SDR_fam"/>
</dbReference>
<dbReference type="PRINTS" id="PR00080">
    <property type="entry name" value="SDRFAMILY"/>
</dbReference>
<comment type="caution">
    <text evidence="4">The sequence shown here is derived from an EMBL/GenBank/DDBJ whole genome shotgun (WGS) entry which is preliminary data.</text>
</comment>
<dbReference type="PRINTS" id="PR00081">
    <property type="entry name" value="GDHRDH"/>
</dbReference>
<dbReference type="Gene3D" id="3.40.50.720">
    <property type="entry name" value="NAD(P)-binding Rossmann-like Domain"/>
    <property type="match status" value="1"/>
</dbReference>
<dbReference type="PROSITE" id="PS00061">
    <property type="entry name" value="ADH_SHORT"/>
    <property type="match status" value="1"/>
</dbReference>
<dbReference type="PANTHER" id="PTHR42760:SF122">
    <property type="entry name" value="NAD(P)-BINDING PROTEIN"/>
    <property type="match status" value="1"/>
</dbReference>
<evidence type="ECO:0000256" key="2">
    <source>
        <dbReference type="ARBA" id="ARBA00022857"/>
    </source>
</evidence>
<accession>A0AA39MI94</accession>
<gene>
    <name evidence="4" type="ORF">EV421DRAFT_1278665</name>
</gene>
<dbReference type="EMBL" id="JAUEPT010000068">
    <property type="protein sequence ID" value="KAK0434823.1"/>
    <property type="molecule type" value="Genomic_DNA"/>
</dbReference>
<evidence type="ECO:0000256" key="1">
    <source>
        <dbReference type="ARBA" id="ARBA00006484"/>
    </source>
</evidence>
<feature type="compositionally biased region" description="Basic and acidic residues" evidence="3">
    <location>
        <begin position="274"/>
        <end position="289"/>
    </location>
</feature>
<proteinExistence type="inferred from homology"/>
<dbReference type="InterPro" id="IPR020904">
    <property type="entry name" value="Sc_DH/Rdtase_CS"/>
</dbReference>
<dbReference type="GO" id="GO:0006633">
    <property type="term" value="P:fatty acid biosynthetic process"/>
    <property type="evidence" value="ECO:0007669"/>
    <property type="project" value="TreeGrafter"/>
</dbReference>
<dbReference type="InterPro" id="IPR036291">
    <property type="entry name" value="NAD(P)-bd_dom_sf"/>
</dbReference>
<dbReference type="GO" id="GO:0016616">
    <property type="term" value="F:oxidoreductase activity, acting on the CH-OH group of donors, NAD or NADP as acceptor"/>
    <property type="evidence" value="ECO:0007669"/>
    <property type="project" value="TreeGrafter"/>
</dbReference>
<dbReference type="Proteomes" id="UP001175226">
    <property type="component" value="Unassembled WGS sequence"/>
</dbReference>
<evidence type="ECO:0000256" key="3">
    <source>
        <dbReference type="SAM" id="MobiDB-lite"/>
    </source>
</evidence>
<keyword evidence="5" id="KW-1185">Reference proteome</keyword>
<dbReference type="PANTHER" id="PTHR42760">
    <property type="entry name" value="SHORT-CHAIN DEHYDROGENASES/REDUCTASES FAMILY MEMBER"/>
    <property type="match status" value="1"/>
</dbReference>